<dbReference type="Pfam" id="PF13439">
    <property type="entry name" value="Glyco_transf_4"/>
    <property type="match status" value="1"/>
</dbReference>
<feature type="domain" description="Glycosyltransferase subfamily 4-like N-terminal" evidence="2">
    <location>
        <begin position="17"/>
        <end position="174"/>
    </location>
</feature>
<dbReference type="PANTHER" id="PTHR12526:SF638">
    <property type="entry name" value="SPORE COAT PROTEIN SA"/>
    <property type="match status" value="1"/>
</dbReference>
<reference evidence="3" key="1">
    <citation type="submission" date="2020-10" db="EMBL/GenBank/DDBJ databases">
        <authorList>
            <person name="Castelo-Branco R."/>
            <person name="Eusebio N."/>
            <person name="Adriana R."/>
            <person name="Vieira A."/>
            <person name="Brugerolle De Fraissinette N."/>
            <person name="Rezende De Castro R."/>
            <person name="Schneider M.P."/>
            <person name="Vasconcelos V."/>
            <person name="Leao P.N."/>
        </authorList>
    </citation>
    <scope>NUCLEOTIDE SEQUENCE</scope>
    <source>
        <strain evidence="3">LEGE 06105</strain>
    </source>
</reference>
<proteinExistence type="predicted"/>
<dbReference type="GO" id="GO:0016757">
    <property type="term" value="F:glycosyltransferase activity"/>
    <property type="evidence" value="ECO:0007669"/>
    <property type="project" value="InterPro"/>
</dbReference>
<dbReference type="InterPro" id="IPR001296">
    <property type="entry name" value="Glyco_trans_1"/>
</dbReference>
<dbReference type="AlphaFoldDB" id="A0A8J7FIT0"/>
<evidence type="ECO:0000259" key="1">
    <source>
        <dbReference type="Pfam" id="PF00534"/>
    </source>
</evidence>
<dbReference type="SUPFAM" id="SSF53756">
    <property type="entry name" value="UDP-Glycosyltransferase/glycogen phosphorylase"/>
    <property type="match status" value="1"/>
</dbReference>
<keyword evidence="4" id="KW-1185">Reference proteome</keyword>
<evidence type="ECO:0000313" key="3">
    <source>
        <dbReference type="EMBL" id="MBE9214511.1"/>
    </source>
</evidence>
<sequence>MNTNPKILYPIIDGQVTGGNIVCLHLIEAALNQGWDVLVNSPSEGRFCDILREKKVKVYHLDTTRSFNWLSAVKMAQLINKEDVSLVHAHAPFAGSIISALSGKLAGVPVIIHAHLQDSLSSNYFIRSYQNLMNYWTNRNCCDAIIAVSHQVKDALITEGFDSRKFHVVHNGTHVNHQQINTDICNELNIPEDIPVVIHVGRLCKSKGQHLLLQAAANLHQLGQETVYLIVGKDLEQDGAYLTYLKDMAQKLGINNLVYFLGHRADIPQLLALSDLLVLPSYTEGLPLVILEAMAAGLPVIATPVGGIPEVVIHQETGLLVPIEDVPALADAMLKLLQNPHVRNEMGNKGLEMVNKDFSVEKMCREVFDIYEKIGLFHNSDTN</sequence>
<dbReference type="RefSeq" id="WP_193922393.1">
    <property type="nucleotide sequence ID" value="NZ_JADEWL010000062.1"/>
</dbReference>
<dbReference type="Pfam" id="PF00534">
    <property type="entry name" value="Glycos_transf_1"/>
    <property type="match status" value="1"/>
</dbReference>
<organism evidence="3 4">
    <name type="scientific">Plectonema cf. radiosum LEGE 06105</name>
    <dbReference type="NCBI Taxonomy" id="945769"/>
    <lineage>
        <taxon>Bacteria</taxon>
        <taxon>Bacillati</taxon>
        <taxon>Cyanobacteriota</taxon>
        <taxon>Cyanophyceae</taxon>
        <taxon>Oscillatoriophycideae</taxon>
        <taxon>Oscillatoriales</taxon>
        <taxon>Microcoleaceae</taxon>
        <taxon>Plectonema</taxon>
    </lineage>
</organism>
<name>A0A8J7FIT0_9CYAN</name>
<feature type="domain" description="Glycosyl transferase family 1" evidence="1">
    <location>
        <begin position="186"/>
        <end position="350"/>
    </location>
</feature>
<gene>
    <name evidence="3" type="ORF">IQ247_17860</name>
</gene>
<dbReference type="EMBL" id="JADEWL010000062">
    <property type="protein sequence ID" value="MBE9214511.1"/>
    <property type="molecule type" value="Genomic_DNA"/>
</dbReference>
<comment type="caution">
    <text evidence="3">The sequence shown here is derived from an EMBL/GenBank/DDBJ whole genome shotgun (WGS) entry which is preliminary data.</text>
</comment>
<dbReference type="Proteomes" id="UP000620559">
    <property type="component" value="Unassembled WGS sequence"/>
</dbReference>
<accession>A0A8J7FIT0</accession>
<protein>
    <submittedName>
        <fullName evidence="3">Glycosyltransferase</fullName>
    </submittedName>
</protein>
<evidence type="ECO:0000313" key="4">
    <source>
        <dbReference type="Proteomes" id="UP000620559"/>
    </source>
</evidence>
<dbReference type="PANTHER" id="PTHR12526">
    <property type="entry name" value="GLYCOSYLTRANSFERASE"/>
    <property type="match status" value="1"/>
</dbReference>
<evidence type="ECO:0000259" key="2">
    <source>
        <dbReference type="Pfam" id="PF13439"/>
    </source>
</evidence>
<dbReference type="Gene3D" id="3.40.50.2000">
    <property type="entry name" value="Glycogen Phosphorylase B"/>
    <property type="match status" value="2"/>
</dbReference>
<dbReference type="InterPro" id="IPR028098">
    <property type="entry name" value="Glyco_trans_4-like_N"/>
</dbReference>